<evidence type="ECO:0000256" key="1">
    <source>
        <dbReference type="SAM" id="Phobius"/>
    </source>
</evidence>
<evidence type="ECO:0000313" key="2">
    <source>
        <dbReference type="Proteomes" id="UP000035680"/>
    </source>
</evidence>
<keyword evidence="2" id="KW-1185">Reference proteome</keyword>
<dbReference type="Gene3D" id="1.20.1070.10">
    <property type="entry name" value="Rhodopsin 7-helix transmembrane proteins"/>
    <property type="match status" value="1"/>
</dbReference>
<keyword evidence="1" id="KW-0472">Membrane</keyword>
<name>A0A0K0F541_STRVS</name>
<reference evidence="2" key="1">
    <citation type="submission" date="2014-07" db="EMBL/GenBank/DDBJ databases">
        <authorList>
            <person name="Martin A.A"/>
            <person name="De Silva N."/>
        </authorList>
    </citation>
    <scope>NUCLEOTIDE SEQUENCE</scope>
</reference>
<feature type="transmembrane region" description="Helical" evidence="1">
    <location>
        <begin position="177"/>
        <end position="196"/>
    </location>
</feature>
<sequence>MGPQTIDYILLALKVVSIIFYFLVMWFLYHKSFKEDGDSTKPFYASFIINGFVDSFNILMMTFLLDVSSWGWFYDYFKYNEFFHRWSPVFSYLPIFWSEMGNFVITFNRFVALNFPMIYKCYWNWKVFIAFLIIQFSLPLIIYYYLIVEKTKLNYLEESNTYSLSMARSEISQRNNITATVFTSIIFTLTLIMCIFNVVKFTKIVNNKHEKKTVLPFILYCSFICFSMFFLCAAYAIKMIGTIIKSENVRAHAQSYVTSSMLCMTIIHPYLLLLINKRLRQKFLVFYLGFGKNNILPSTNVHTKRNGAISVIK</sequence>
<keyword evidence="1" id="KW-1133">Transmembrane helix</keyword>
<feature type="transmembrane region" description="Helical" evidence="1">
    <location>
        <begin position="123"/>
        <end position="146"/>
    </location>
</feature>
<feature type="transmembrane region" description="Helical" evidence="1">
    <location>
        <begin position="257"/>
        <end position="275"/>
    </location>
</feature>
<dbReference type="Proteomes" id="UP000035680">
    <property type="component" value="Unassembled WGS sequence"/>
</dbReference>
<dbReference type="WBParaSite" id="SVE_0393100.1">
    <property type="protein sequence ID" value="SVE_0393100.1"/>
    <property type="gene ID" value="SVE_0393100"/>
</dbReference>
<dbReference type="PANTHER" id="PTHR31552:SF8">
    <property type="entry name" value="SERPENTINE RECEPTOR CLASS GAMMA"/>
    <property type="match status" value="1"/>
</dbReference>
<protein>
    <submittedName>
        <fullName evidence="3">Serpentine receptor class gamma</fullName>
    </submittedName>
</protein>
<dbReference type="PANTHER" id="PTHR31552">
    <property type="entry name" value="SERPENTINE RECEPTOR CLASS GAMMA"/>
    <property type="match status" value="1"/>
</dbReference>
<feature type="transmembrane region" description="Helical" evidence="1">
    <location>
        <begin position="217"/>
        <end position="237"/>
    </location>
</feature>
<dbReference type="SUPFAM" id="SSF81321">
    <property type="entry name" value="Family A G protein-coupled receptor-like"/>
    <property type="match status" value="1"/>
</dbReference>
<organism evidence="2 3">
    <name type="scientific">Strongyloides venezuelensis</name>
    <name type="common">Threadworm</name>
    <dbReference type="NCBI Taxonomy" id="75913"/>
    <lineage>
        <taxon>Eukaryota</taxon>
        <taxon>Metazoa</taxon>
        <taxon>Ecdysozoa</taxon>
        <taxon>Nematoda</taxon>
        <taxon>Chromadorea</taxon>
        <taxon>Rhabditida</taxon>
        <taxon>Tylenchina</taxon>
        <taxon>Panagrolaimomorpha</taxon>
        <taxon>Strongyloidoidea</taxon>
        <taxon>Strongyloididae</taxon>
        <taxon>Strongyloides</taxon>
    </lineage>
</organism>
<reference evidence="3" key="2">
    <citation type="submission" date="2015-08" db="UniProtKB">
        <authorList>
            <consortium name="WormBaseParasite"/>
        </authorList>
    </citation>
    <scope>IDENTIFICATION</scope>
</reference>
<evidence type="ECO:0000313" key="3">
    <source>
        <dbReference type="WBParaSite" id="SVE_0393100.1"/>
    </source>
</evidence>
<dbReference type="InterPro" id="IPR019426">
    <property type="entry name" value="7TM_GPCR_serpentine_rcpt_Srv"/>
</dbReference>
<keyword evidence="1" id="KW-0812">Transmembrane</keyword>
<dbReference type="AlphaFoldDB" id="A0A0K0F541"/>
<feature type="transmembrane region" description="Helical" evidence="1">
    <location>
        <begin position="89"/>
        <end position="111"/>
    </location>
</feature>
<dbReference type="Pfam" id="PF10323">
    <property type="entry name" value="7TM_GPCR_Srv"/>
    <property type="match status" value="1"/>
</dbReference>
<accession>A0A0K0F541</accession>
<proteinExistence type="predicted"/>
<feature type="transmembrane region" description="Helical" evidence="1">
    <location>
        <begin position="6"/>
        <end position="30"/>
    </location>
</feature>
<feature type="transmembrane region" description="Helical" evidence="1">
    <location>
        <begin position="42"/>
        <end position="65"/>
    </location>
</feature>